<reference evidence="8 9" key="1">
    <citation type="journal article" date="2016" name="Int. J. Syst. Evol. Microbiol.">
        <title>Oceanobacillus halophilus sp. nov., a novel moderately halophilic bacterium from a hypersaline lake.</title>
        <authorList>
            <person name="Amoozegar M.A."/>
            <person name="Bagheri M."/>
            <person name="Makhdoumi A."/>
            <person name="Nikou M.M."/>
            <person name="Fazeli S.A.S."/>
            <person name="Schumann P."/>
            <person name="Sproer C."/>
            <person name="Sanchez-Porro C."/>
            <person name="Ventosa A."/>
        </authorList>
    </citation>
    <scope>NUCLEOTIDE SEQUENCE [LARGE SCALE GENOMIC DNA]</scope>
    <source>
        <strain evidence="8 9">DSM 23996</strain>
    </source>
</reference>
<dbReference type="PANTHER" id="PTHR38459">
    <property type="entry name" value="PROPHAGE BACTOPRENOL-LINKED GLUCOSE TRANSLOCASE HOMOLOG"/>
    <property type="match status" value="1"/>
</dbReference>
<keyword evidence="5 6" id="KW-0472">Membrane</keyword>
<evidence type="ECO:0000256" key="3">
    <source>
        <dbReference type="ARBA" id="ARBA00022692"/>
    </source>
</evidence>
<evidence type="ECO:0000313" key="9">
    <source>
        <dbReference type="Proteomes" id="UP000269301"/>
    </source>
</evidence>
<evidence type="ECO:0000256" key="5">
    <source>
        <dbReference type="ARBA" id="ARBA00023136"/>
    </source>
</evidence>
<dbReference type="PANTHER" id="PTHR38459:SF1">
    <property type="entry name" value="PROPHAGE BACTOPRENOL-LINKED GLUCOSE TRANSLOCASE HOMOLOG"/>
    <property type="match status" value="1"/>
</dbReference>
<feature type="domain" description="GtrA/DPMS transmembrane" evidence="7">
    <location>
        <begin position="11"/>
        <end position="122"/>
    </location>
</feature>
<comment type="caution">
    <text evidence="8">The sequence shown here is derived from an EMBL/GenBank/DDBJ whole genome shotgun (WGS) entry which is preliminary data.</text>
</comment>
<proteinExistence type="inferred from homology"/>
<dbReference type="EMBL" id="RBZP01000004">
    <property type="protein sequence ID" value="RKQ34391.1"/>
    <property type="molecule type" value="Genomic_DNA"/>
</dbReference>
<feature type="transmembrane region" description="Helical" evidence="6">
    <location>
        <begin position="12"/>
        <end position="29"/>
    </location>
</feature>
<feature type="transmembrane region" description="Helical" evidence="6">
    <location>
        <begin position="102"/>
        <end position="119"/>
    </location>
</feature>
<dbReference type="InterPro" id="IPR051401">
    <property type="entry name" value="GtrA_CellWall_Glycosyl"/>
</dbReference>
<dbReference type="Pfam" id="PF04138">
    <property type="entry name" value="GtrA_DPMS_TM"/>
    <property type="match status" value="1"/>
</dbReference>
<evidence type="ECO:0000256" key="1">
    <source>
        <dbReference type="ARBA" id="ARBA00004141"/>
    </source>
</evidence>
<dbReference type="GO" id="GO:0005886">
    <property type="term" value="C:plasma membrane"/>
    <property type="evidence" value="ECO:0007669"/>
    <property type="project" value="TreeGrafter"/>
</dbReference>
<sequence length="125" mass="14732">MQTIFRTESIKFVLVGFFNTIHYYAWYLLFTEPLAIYYLIGHWMAFVISMIGSFYLNTYFTYRSKPSWKKFFQFPLTYLVNIAVSTSALYIFREWVGLDNKIAPLLAAGMAIPFTFVISRKILKS</sequence>
<evidence type="ECO:0000259" key="7">
    <source>
        <dbReference type="Pfam" id="PF04138"/>
    </source>
</evidence>
<organism evidence="8 9">
    <name type="scientific">Oceanobacillus halophilus</name>
    <dbReference type="NCBI Taxonomy" id="930130"/>
    <lineage>
        <taxon>Bacteria</taxon>
        <taxon>Bacillati</taxon>
        <taxon>Bacillota</taxon>
        <taxon>Bacilli</taxon>
        <taxon>Bacillales</taxon>
        <taxon>Bacillaceae</taxon>
        <taxon>Oceanobacillus</taxon>
    </lineage>
</organism>
<feature type="transmembrane region" description="Helical" evidence="6">
    <location>
        <begin position="76"/>
        <end position="96"/>
    </location>
</feature>
<evidence type="ECO:0000256" key="2">
    <source>
        <dbReference type="ARBA" id="ARBA00009399"/>
    </source>
</evidence>
<accession>A0A495A4H4</accession>
<protein>
    <submittedName>
        <fullName evidence="8">GtrA family protein</fullName>
    </submittedName>
</protein>
<keyword evidence="9" id="KW-1185">Reference proteome</keyword>
<dbReference type="GO" id="GO:0000271">
    <property type="term" value="P:polysaccharide biosynthetic process"/>
    <property type="evidence" value="ECO:0007669"/>
    <property type="project" value="InterPro"/>
</dbReference>
<name>A0A495A4H4_9BACI</name>
<dbReference type="OrthoDB" id="2666802at2"/>
<evidence type="ECO:0000256" key="4">
    <source>
        <dbReference type="ARBA" id="ARBA00022989"/>
    </source>
</evidence>
<dbReference type="InterPro" id="IPR007267">
    <property type="entry name" value="GtrA_DPMS_TM"/>
</dbReference>
<keyword evidence="4 6" id="KW-1133">Transmembrane helix</keyword>
<gene>
    <name evidence="8" type="ORF">D8M06_07915</name>
</gene>
<dbReference type="AlphaFoldDB" id="A0A495A4H4"/>
<feature type="transmembrane region" description="Helical" evidence="6">
    <location>
        <begin position="35"/>
        <end position="56"/>
    </location>
</feature>
<comment type="subcellular location">
    <subcellularLocation>
        <location evidence="1">Membrane</location>
        <topology evidence="1">Multi-pass membrane protein</topology>
    </subcellularLocation>
</comment>
<dbReference type="Proteomes" id="UP000269301">
    <property type="component" value="Unassembled WGS sequence"/>
</dbReference>
<evidence type="ECO:0000256" key="6">
    <source>
        <dbReference type="SAM" id="Phobius"/>
    </source>
</evidence>
<evidence type="ECO:0000313" key="8">
    <source>
        <dbReference type="EMBL" id="RKQ34391.1"/>
    </source>
</evidence>
<comment type="similarity">
    <text evidence="2">Belongs to the GtrA family.</text>
</comment>
<keyword evidence="3 6" id="KW-0812">Transmembrane</keyword>